<accession>A0ACC3D5N2</accession>
<dbReference type="EMBL" id="JAWDJW010007497">
    <property type="protein sequence ID" value="KAK3062049.1"/>
    <property type="molecule type" value="Genomic_DNA"/>
</dbReference>
<feature type="non-terminal residue" evidence="1">
    <location>
        <position position="1"/>
    </location>
</feature>
<keyword evidence="2" id="KW-1185">Reference proteome</keyword>
<protein>
    <submittedName>
        <fullName evidence="1">Uncharacterized protein</fullName>
    </submittedName>
</protein>
<name>A0ACC3D5N2_9PEZI</name>
<gene>
    <name evidence="1" type="ORF">LTS18_004938</name>
</gene>
<organism evidence="1 2">
    <name type="scientific">Coniosporium uncinatum</name>
    <dbReference type="NCBI Taxonomy" id="93489"/>
    <lineage>
        <taxon>Eukaryota</taxon>
        <taxon>Fungi</taxon>
        <taxon>Dikarya</taxon>
        <taxon>Ascomycota</taxon>
        <taxon>Pezizomycotina</taxon>
        <taxon>Dothideomycetes</taxon>
        <taxon>Dothideomycetes incertae sedis</taxon>
        <taxon>Coniosporium</taxon>
    </lineage>
</organism>
<comment type="caution">
    <text evidence="1">The sequence shown here is derived from an EMBL/GenBank/DDBJ whole genome shotgun (WGS) entry which is preliminary data.</text>
</comment>
<proteinExistence type="predicted"/>
<reference evidence="1" key="1">
    <citation type="submission" date="2024-09" db="EMBL/GenBank/DDBJ databases">
        <title>Black Yeasts Isolated from many extreme environments.</title>
        <authorList>
            <person name="Coleine C."/>
            <person name="Stajich J.E."/>
            <person name="Selbmann L."/>
        </authorList>
    </citation>
    <scope>NUCLEOTIDE SEQUENCE</scope>
    <source>
        <strain evidence="1">CCFEE 5737</strain>
    </source>
</reference>
<evidence type="ECO:0000313" key="2">
    <source>
        <dbReference type="Proteomes" id="UP001186974"/>
    </source>
</evidence>
<sequence length="290" mass="33526">ELRIEDEEDEDEDRRPHHHHRPHLHGGGESEEKEDGSENETHDPGRLPSSTKVTTKTLKRGPTTMSMEEEPDNAERWQEPGDWETKEEDKDNDAYFNKHHAHPTEESPSREAEAAHDEAAEKGPKWHAAQHRVEMETERGERREGGGDDDEKSEGRRDCEHHDCETDNGDDRGRYAWYNADAPPMALWVAGSDDLVDGRRLLRRFDRGREPHVDVVHSKVIPGYEHLDVIWAMDSIEQVGREVKEVIWATAPEGDRARIRVPEGCEGVKIWAGRKKRKERKRRAAEEEER</sequence>
<evidence type="ECO:0000313" key="1">
    <source>
        <dbReference type="EMBL" id="KAK3062049.1"/>
    </source>
</evidence>
<dbReference type="Proteomes" id="UP001186974">
    <property type="component" value="Unassembled WGS sequence"/>
</dbReference>